<gene>
    <name evidence="5" type="ORF">HDG69_003238</name>
</gene>
<evidence type="ECO:0000256" key="4">
    <source>
        <dbReference type="ARBA" id="ARBA00022723"/>
    </source>
</evidence>
<proteinExistence type="inferred from homology"/>
<dbReference type="Pfam" id="PF01784">
    <property type="entry name" value="DUF34_NIF3"/>
    <property type="match status" value="1"/>
</dbReference>
<evidence type="ECO:0000313" key="6">
    <source>
        <dbReference type="Proteomes" id="UP000757540"/>
    </source>
</evidence>
<dbReference type="InterPro" id="IPR002678">
    <property type="entry name" value="DUF34/NIF3"/>
</dbReference>
<reference evidence="5 6" key="1">
    <citation type="submission" date="2020-05" db="EMBL/GenBank/DDBJ databases">
        <title>Genomic Encyclopedia of Type Strains, Phase III (KMG-III): the genomes of soil and plant-associated and newly described type strains.</title>
        <authorList>
            <person name="Whitman W."/>
        </authorList>
    </citation>
    <scope>NUCLEOTIDE SEQUENCE [LARGE SCALE GENOMIC DNA]</scope>
    <source>
        <strain evidence="5 6">KCTC 19046</strain>
    </source>
</reference>
<organism evidence="5 6">
    <name type="scientific">Isoptericola halotolerans</name>
    <dbReference type="NCBI Taxonomy" id="300560"/>
    <lineage>
        <taxon>Bacteria</taxon>
        <taxon>Bacillati</taxon>
        <taxon>Actinomycetota</taxon>
        <taxon>Actinomycetes</taxon>
        <taxon>Micrococcales</taxon>
        <taxon>Promicromonosporaceae</taxon>
        <taxon>Isoptericola</taxon>
    </lineage>
</organism>
<dbReference type="InterPro" id="IPR036069">
    <property type="entry name" value="DUF34/NIF3_sf"/>
</dbReference>
<dbReference type="RefSeq" id="WP_171784848.1">
    <property type="nucleotide sequence ID" value="NZ_BAAAML010000003.1"/>
</dbReference>
<accession>A0ABX2A9C7</accession>
<name>A0ABX2A9C7_9MICO</name>
<keyword evidence="6" id="KW-1185">Reference proteome</keyword>
<sequence>MTCTAAELVTRTTSALRLRARPTTVDGLVAGDPSAVVRGVAVTTLASLEVLDRAVAVGANVVVTHEPLFYDHQGAATADLVRESDPVHAAKAALVAEHGLVVWRMHDAWHDRRPDGIDDGTARALGWTLDPQGAATGVAWCDVPTTTVGALARHVADTLGSTQTRYVGDPHRTVRRVGLDLGFRGFARNRALLGSAGIDAVVVGEAHEWETVSYATDRARLGGAGLVVAGHLPSEQAGMRLFADELRAVVPGLPVAFLPTPDLLTAV</sequence>
<comment type="caution">
    <text evidence="5">The sequence shown here is derived from an EMBL/GenBank/DDBJ whole genome shotgun (WGS) entry which is preliminary data.</text>
</comment>
<dbReference type="Proteomes" id="UP000757540">
    <property type="component" value="Unassembled WGS sequence"/>
</dbReference>
<comment type="similarity">
    <text evidence="1">Belongs to the GTP cyclohydrolase I type 2/NIF3 family.</text>
</comment>
<dbReference type="SUPFAM" id="SSF102705">
    <property type="entry name" value="NIF3 (NGG1p interacting factor 3)-like"/>
    <property type="match status" value="1"/>
</dbReference>
<evidence type="ECO:0000256" key="3">
    <source>
        <dbReference type="ARBA" id="ARBA00022112"/>
    </source>
</evidence>
<comment type="subunit">
    <text evidence="2">Homohexamer.</text>
</comment>
<dbReference type="Gene3D" id="3.40.1390.30">
    <property type="entry name" value="NIF3 (NGG1p interacting factor 3)-like"/>
    <property type="match status" value="2"/>
</dbReference>
<protein>
    <recommendedName>
        <fullName evidence="3">GTP cyclohydrolase 1 type 2 homolog</fullName>
    </recommendedName>
</protein>
<keyword evidence="4" id="KW-0479">Metal-binding</keyword>
<dbReference type="PANTHER" id="PTHR13799:SF14">
    <property type="entry name" value="GTP CYCLOHYDROLASE 1 TYPE 2 HOMOLOG"/>
    <property type="match status" value="1"/>
</dbReference>
<evidence type="ECO:0000313" key="5">
    <source>
        <dbReference type="EMBL" id="NOV98643.1"/>
    </source>
</evidence>
<evidence type="ECO:0000256" key="1">
    <source>
        <dbReference type="ARBA" id="ARBA00006964"/>
    </source>
</evidence>
<dbReference type="EMBL" id="JABEZU010000004">
    <property type="protein sequence ID" value="NOV98643.1"/>
    <property type="molecule type" value="Genomic_DNA"/>
</dbReference>
<dbReference type="PANTHER" id="PTHR13799">
    <property type="entry name" value="NGG1 INTERACTING FACTOR 3"/>
    <property type="match status" value="1"/>
</dbReference>
<evidence type="ECO:0000256" key="2">
    <source>
        <dbReference type="ARBA" id="ARBA00011643"/>
    </source>
</evidence>